<dbReference type="EMBL" id="BAAAUG010000042">
    <property type="protein sequence ID" value="GAA3104740.1"/>
    <property type="molecule type" value="Genomic_DNA"/>
</dbReference>
<reference evidence="2" key="1">
    <citation type="journal article" date="2019" name="Int. J. Syst. Evol. Microbiol.">
        <title>The Global Catalogue of Microorganisms (GCM) 10K type strain sequencing project: providing services to taxonomists for standard genome sequencing and annotation.</title>
        <authorList>
            <consortium name="The Broad Institute Genomics Platform"/>
            <consortium name="The Broad Institute Genome Sequencing Center for Infectious Disease"/>
            <person name="Wu L."/>
            <person name="Ma J."/>
        </authorList>
    </citation>
    <scope>NUCLEOTIDE SEQUENCE [LARGE SCALE GENOMIC DNA]</scope>
    <source>
        <strain evidence="2">JCM 9092</strain>
    </source>
</reference>
<evidence type="ECO:0000313" key="2">
    <source>
        <dbReference type="Proteomes" id="UP001501637"/>
    </source>
</evidence>
<name>A0ABP6ME32_9ACTN</name>
<accession>A0ABP6ME32</accession>
<protein>
    <recommendedName>
        <fullName evidence="3">Secreted protein</fullName>
    </recommendedName>
</protein>
<evidence type="ECO:0008006" key="3">
    <source>
        <dbReference type="Google" id="ProtNLM"/>
    </source>
</evidence>
<gene>
    <name evidence="1" type="ORF">GCM10010449_29750</name>
</gene>
<dbReference type="Proteomes" id="UP001501637">
    <property type="component" value="Unassembled WGS sequence"/>
</dbReference>
<evidence type="ECO:0000313" key="1">
    <source>
        <dbReference type="EMBL" id="GAA3104740.1"/>
    </source>
</evidence>
<comment type="caution">
    <text evidence="1">The sequence shown here is derived from an EMBL/GenBank/DDBJ whole genome shotgun (WGS) entry which is preliminary data.</text>
</comment>
<keyword evidence="2" id="KW-1185">Reference proteome</keyword>
<sequence>MTGMVVFGFALAAVLGGMACVTKARVRAVRHALNPSAPELPDAAFTVGRVALLSMAGVGVFTTIQLMGASDRVEWNDDELTGAAGQAATALDGSSRFGDIFGDDSGFDDEYATMIEDEVVEHGGGDAPQHGVDAAPAATNEASDALYTVTASGAGATVCMHVERTRSKDDDYEPPGVAGGSGTVTVPSYRFAVTSRAGAC</sequence>
<proteinExistence type="predicted"/>
<organism evidence="1 2">
    <name type="scientific">Streptomyces rectiviolaceus</name>
    <dbReference type="NCBI Taxonomy" id="332591"/>
    <lineage>
        <taxon>Bacteria</taxon>
        <taxon>Bacillati</taxon>
        <taxon>Actinomycetota</taxon>
        <taxon>Actinomycetes</taxon>
        <taxon>Kitasatosporales</taxon>
        <taxon>Streptomycetaceae</taxon>
        <taxon>Streptomyces</taxon>
    </lineage>
</organism>